<evidence type="ECO:0000259" key="7">
    <source>
        <dbReference type="Pfam" id="PF07195"/>
    </source>
</evidence>
<dbReference type="GO" id="GO:0071973">
    <property type="term" value="P:bacterial-type flagellum-dependent cell motility"/>
    <property type="evidence" value="ECO:0007669"/>
    <property type="project" value="TreeGrafter"/>
</dbReference>
<keyword evidence="3" id="KW-0175">Coiled coil</keyword>
<dbReference type="EMBL" id="RSFW01000020">
    <property type="protein sequence ID" value="RSD25194.1"/>
    <property type="molecule type" value="Genomic_DNA"/>
</dbReference>
<dbReference type="PANTHER" id="PTHR30288:SF0">
    <property type="entry name" value="FLAGELLAR HOOK-ASSOCIATED PROTEIN 2"/>
    <property type="match status" value="1"/>
</dbReference>
<keyword evidence="8" id="KW-0966">Cell projection</keyword>
<evidence type="ECO:0000256" key="5">
    <source>
        <dbReference type="RuleBase" id="RU362066"/>
    </source>
</evidence>
<reference evidence="9" key="1">
    <citation type="submission" date="2018-12" db="EMBL/GenBank/DDBJ databases">
        <title>Bacillus chawlae sp. nov., Bacillus glennii sp. nov., and Bacillus saganii sp. nov. Isolated from the Vehicle Assembly Building at Kennedy Space Center where the Viking Spacecraft were Assembled.</title>
        <authorList>
            <person name="Seuylemezian A."/>
            <person name="Vaishampayan P."/>
        </authorList>
    </citation>
    <scope>NUCLEOTIDE SEQUENCE [LARGE SCALE GENOMIC DNA]</scope>
    <source>
        <strain evidence="9">DSM 13966</strain>
    </source>
</reference>
<proteinExistence type="inferred from homology"/>
<comment type="subcellular location">
    <subcellularLocation>
        <location evidence="5">Secreted</location>
    </subcellularLocation>
    <subcellularLocation>
        <location evidence="5">Bacterial flagellum</location>
    </subcellularLocation>
</comment>
<evidence type="ECO:0000259" key="6">
    <source>
        <dbReference type="Pfam" id="PF02465"/>
    </source>
</evidence>
<organism evidence="8 9">
    <name type="scientific">Mesobacillus subterraneus</name>
    <dbReference type="NCBI Taxonomy" id="285983"/>
    <lineage>
        <taxon>Bacteria</taxon>
        <taxon>Bacillati</taxon>
        <taxon>Bacillota</taxon>
        <taxon>Bacilli</taxon>
        <taxon>Bacillales</taxon>
        <taxon>Bacillaceae</taxon>
        <taxon>Mesobacillus</taxon>
    </lineage>
</organism>
<dbReference type="GO" id="GO:0005576">
    <property type="term" value="C:extracellular region"/>
    <property type="evidence" value="ECO:0007669"/>
    <property type="project" value="UniProtKB-SubCell"/>
</dbReference>
<comment type="function">
    <text evidence="5">Required for morphogenesis and for the elongation of the flagellar filament by facilitating polymerization of the flagellin monomers at the tip of growing filament. Forms a capping structure, which prevents flagellin subunits (transported through the central channel of the flagellum) from leaking out without polymerization at the distal end.</text>
</comment>
<feature type="domain" description="Flagellar hook-associated protein 2 C-terminal" evidence="7">
    <location>
        <begin position="229"/>
        <end position="486"/>
    </location>
</feature>
<dbReference type="Pfam" id="PF02465">
    <property type="entry name" value="FliD_N"/>
    <property type="match status" value="1"/>
</dbReference>
<gene>
    <name evidence="8" type="ORF">EJA10_18180</name>
</gene>
<dbReference type="GO" id="GO:0007155">
    <property type="term" value="P:cell adhesion"/>
    <property type="evidence" value="ECO:0007669"/>
    <property type="project" value="InterPro"/>
</dbReference>
<dbReference type="AlphaFoldDB" id="A0A3R9E6L3"/>
<dbReference type="PANTHER" id="PTHR30288">
    <property type="entry name" value="FLAGELLAR CAP/ASSEMBLY PROTEIN FLID"/>
    <property type="match status" value="1"/>
</dbReference>
<evidence type="ECO:0000256" key="3">
    <source>
        <dbReference type="ARBA" id="ARBA00023054"/>
    </source>
</evidence>
<dbReference type="InterPro" id="IPR003481">
    <property type="entry name" value="FliD_N"/>
</dbReference>
<evidence type="ECO:0000313" key="8">
    <source>
        <dbReference type="EMBL" id="RSD25194.1"/>
    </source>
</evidence>
<dbReference type="InterPro" id="IPR010809">
    <property type="entry name" value="FliD_C"/>
</dbReference>
<keyword evidence="8" id="KW-0969">Cilium</keyword>
<dbReference type="Proteomes" id="UP000279911">
    <property type="component" value="Unassembled WGS sequence"/>
</dbReference>
<keyword evidence="4 5" id="KW-0975">Bacterial flagellum</keyword>
<feature type="domain" description="Flagellar hook-associated protein 2 N-terminal" evidence="6">
    <location>
        <begin position="11"/>
        <end position="107"/>
    </location>
</feature>
<evidence type="ECO:0000256" key="2">
    <source>
        <dbReference type="ARBA" id="ARBA00011255"/>
    </source>
</evidence>
<dbReference type="InterPro" id="IPR040026">
    <property type="entry name" value="FliD"/>
</dbReference>
<dbReference type="Pfam" id="PF07195">
    <property type="entry name" value="FliD_C"/>
    <property type="match status" value="1"/>
</dbReference>
<accession>A0A3R9E6L3</accession>
<protein>
    <recommendedName>
        <fullName evidence="5">Flagellar hook-associated protein 2</fullName>
        <shortName evidence="5">HAP2</shortName>
    </recommendedName>
    <alternativeName>
        <fullName evidence="5">Flagellar cap protein</fullName>
    </alternativeName>
</protein>
<keyword evidence="5" id="KW-0964">Secreted</keyword>
<evidence type="ECO:0000313" key="9">
    <source>
        <dbReference type="Proteomes" id="UP000279911"/>
    </source>
</evidence>
<evidence type="ECO:0000256" key="4">
    <source>
        <dbReference type="ARBA" id="ARBA00023143"/>
    </source>
</evidence>
<dbReference type="GO" id="GO:0009421">
    <property type="term" value="C:bacterial-type flagellum filament cap"/>
    <property type="evidence" value="ECO:0007669"/>
    <property type="project" value="InterPro"/>
</dbReference>
<dbReference type="NCBIfam" id="NF005833">
    <property type="entry name" value="PRK07737.1"/>
    <property type="match status" value="1"/>
</dbReference>
<sequence>MAGIRVGGLASGMDIDQIITDLMKAERMPLDKLAQKKQYLEWQRDDYRSINKSLLELDQLIFDGVLRQSSFSKKTVSVSNPGAVSIKNINSTADFSGSIQVKRLASAASMYSKASSTIDSTAKLSDLGITGPITIEAIGKDGSLNTKQVTIDPEKDTLDTLIVKINSQTDVSAYFDKASGKFSISAKNTGDVAGGPEIVLGGDLNFWSALNMDLTSDDAVANNVGTAGVNAEIVYNGMPIVRSSNTFAINGVEISLKAVTDGPVTFSSATDTDAILDTIVKFVDQYNSLIEKIKGELEEKRYRDFQPLTSEQKDSMNEKDIERWEEKARSGTLRGDSILSGALNKMRMDLYTAVSGIAGKNQLAEIGIKTSSNYMDGGKLVIDTDKLRAALTENPNGVYEIFAKNGGTSAEQGLGRRLRDTIKSTMLNIEKRAGKASSTNNAFTLGRNLLNIDSQINRFEDRLIKVEDRYWRQFTAMEKAIQKANSQSAYLMQQFSY</sequence>
<comment type="subunit">
    <text evidence="2 5">Homopentamer.</text>
</comment>
<evidence type="ECO:0000256" key="1">
    <source>
        <dbReference type="ARBA" id="ARBA00009764"/>
    </source>
</evidence>
<comment type="similarity">
    <text evidence="1 5">Belongs to the FliD family.</text>
</comment>
<name>A0A3R9E6L3_9BACI</name>
<dbReference type="OrthoDB" id="9776025at2"/>
<comment type="caution">
    <text evidence="8">The sequence shown here is derived from an EMBL/GenBank/DDBJ whole genome shotgun (WGS) entry which is preliminary data.</text>
</comment>
<dbReference type="RefSeq" id="WP_125481451.1">
    <property type="nucleotide sequence ID" value="NZ_RSFW01000020.1"/>
</dbReference>
<keyword evidence="8" id="KW-0282">Flagellum</keyword>
<dbReference type="GO" id="GO:0009424">
    <property type="term" value="C:bacterial-type flagellum hook"/>
    <property type="evidence" value="ECO:0007669"/>
    <property type="project" value="UniProtKB-UniRule"/>
</dbReference>